<feature type="compositionally biased region" description="Low complexity" evidence="1">
    <location>
        <begin position="161"/>
        <end position="178"/>
    </location>
</feature>
<feature type="compositionally biased region" description="Polar residues" evidence="1">
    <location>
        <begin position="120"/>
        <end position="129"/>
    </location>
</feature>
<dbReference type="Proteomes" id="UP000054498">
    <property type="component" value="Unassembled WGS sequence"/>
</dbReference>
<dbReference type="EMBL" id="KK101975">
    <property type="protein sequence ID" value="KIY99047.1"/>
    <property type="molecule type" value="Genomic_DNA"/>
</dbReference>
<sequence length="893" mass="94042">MNVDASASGRHEADLMAAQIPQGMAPNGQEQEQQQQQQQQQQPQHKQQQEQKQHSQASGVARQPLQPLQLASAGTAGPAPKANTAGTTLQSGCPKSAVAATADVIVISDASEDDDDAQPQRPQLQQRGVRQSEGPPEGLAGGREVVVLDGESSEDEQAPPAEGQEQGVVEAQQRGGAAEQLRGAGSEEAAEGAEEEDQEEDEWEEEEEEECDWALQIWEALQGHGEPAGAFACSGRLGSCGLPAARPSIEVAGVGRLALPLSAEGAAALKAACEQAPYGKGMDTVVDTTVRDALQVGPEQITIGKEWDPVLTALVQSAAGAIGVEGPALGAVGARLYKMLLYEEGGHFLEHQDTEKEAGQFATLVVQLPCAGGHRGGALRVRHKGASVKVDFERASQEEAVEYAAFYTDCHHKLSPITAGRRLVLVYNLVWSGPPAAAPRPRRDPAASQLRAAARAWAASGDSGQRLALPLEHVYTSANLGRARREALRFGGDSQVIDSEVRTMMWIGRDGTRVDYGQINEEADFYSGPDGPELFDEDADPDDENYEGYTGNAGVVSEVAAALRALRGAAGVAALDNAAESLLRRSAPAQAAACATLVSLLAPPPGAAADAAVAALHARLSAALAAEVLSPQGLSRQHVSALPCLVSWVLSSDALRAPALAALAAHCAALPAGAPQALHALLALPALRARLALPEVAAAEAQIVEALTRDASLAFQRDSEICILIDYILKSDAHRAARLSPLAAHCVARQGAAELLRTLLRLPSLRARGALPGVRALAAARVAQLEARRAPEFSWRQPAASLPGYPQVELFLRGPQQSATFHLFNGIAHARNWANKYFTHAAICTYSAQAVPGGRGGGAYCTVTKTRALFQREAALHKELMAELEEARDLLRG</sequence>
<evidence type="ECO:0000313" key="2">
    <source>
        <dbReference type="EMBL" id="KIY99047.1"/>
    </source>
</evidence>
<dbReference type="AlphaFoldDB" id="A0A0D2JI65"/>
<keyword evidence="3" id="KW-1185">Reference proteome</keyword>
<dbReference type="OrthoDB" id="542426at2759"/>
<feature type="compositionally biased region" description="Polar residues" evidence="1">
    <location>
        <begin position="84"/>
        <end position="93"/>
    </location>
</feature>
<dbReference type="KEGG" id="mng:MNEG_8915"/>
<name>A0A0D2JI65_9CHLO</name>
<gene>
    <name evidence="2" type="ORF">MNEG_8915</name>
</gene>
<feature type="compositionally biased region" description="Acidic residues" evidence="1">
    <location>
        <begin position="188"/>
        <end position="211"/>
    </location>
</feature>
<evidence type="ECO:0000313" key="3">
    <source>
        <dbReference type="Proteomes" id="UP000054498"/>
    </source>
</evidence>
<protein>
    <submittedName>
        <fullName evidence="2">Uncharacterized protein</fullName>
    </submittedName>
</protein>
<feature type="region of interest" description="Disordered" evidence="1">
    <location>
        <begin position="1"/>
        <end position="211"/>
    </location>
</feature>
<accession>A0A0D2JI65</accession>
<evidence type="ECO:0000256" key="1">
    <source>
        <dbReference type="SAM" id="MobiDB-lite"/>
    </source>
</evidence>
<organism evidence="2 3">
    <name type="scientific">Monoraphidium neglectum</name>
    <dbReference type="NCBI Taxonomy" id="145388"/>
    <lineage>
        <taxon>Eukaryota</taxon>
        <taxon>Viridiplantae</taxon>
        <taxon>Chlorophyta</taxon>
        <taxon>core chlorophytes</taxon>
        <taxon>Chlorophyceae</taxon>
        <taxon>CS clade</taxon>
        <taxon>Sphaeropleales</taxon>
        <taxon>Selenastraceae</taxon>
        <taxon>Monoraphidium</taxon>
    </lineage>
</organism>
<dbReference type="PANTHER" id="PTHR33099:SF7">
    <property type="entry name" value="MYND-TYPE DOMAIN-CONTAINING PROTEIN"/>
    <property type="match status" value="1"/>
</dbReference>
<dbReference type="RefSeq" id="XP_013898067.1">
    <property type="nucleotide sequence ID" value="XM_014042613.1"/>
</dbReference>
<proteinExistence type="predicted"/>
<dbReference type="GeneID" id="25741790"/>
<feature type="compositionally biased region" description="Low complexity" evidence="1">
    <location>
        <begin position="29"/>
        <end position="46"/>
    </location>
</feature>
<reference evidence="2 3" key="1">
    <citation type="journal article" date="2013" name="BMC Genomics">
        <title>Reconstruction of the lipid metabolism for the microalga Monoraphidium neglectum from its genome sequence reveals characteristics suitable for biofuel production.</title>
        <authorList>
            <person name="Bogen C."/>
            <person name="Al-Dilaimi A."/>
            <person name="Albersmeier A."/>
            <person name="Wichmann J."/>
            <person name="Grundmann M."/>
            <person name="Rupp O."/>
            <person name="Lauersen K.J."/>
            <person name="Blifernez-Klassen O."/>
            <person name="Kalinowski J."/>
            <person name="Goesmann A."/>
            <person name="Mussgnug J.H."/>
            <person name="Kruse O."/>
        </authorList>
    </citation>
    <scope>NUCLEOTIDE SEQUENCE [LARGE SCALE GENOMIC DNA]</scope>
    <source>
        <strain evidence="2 3">SAG 48.87</strain>
    </source>
</reference>
<dbReference type="Gene3D" id="2.60.120.620">
    <property type="entry name" value="q2cbj1_9rhob like domain"/>
    <property type="match status" value="1"/>
</dbReference>
<dbReference type="PANTHER" id="PTHR33099">
    <property type="entry name" value="FE2OG DIOXYGENASE DOMAIN-CONTAINING PROTEIN"/>
    <property type="match status" value="1"/>
</dbReference>